<evidence type="ECO:0000313" key="2">
    <source>
        <dbReference type="EMBL" id="KAF7135618.1"/>
    </source>
</evidence>
<dbReference type="OrthoDB" id="20273at2759"/>
<dbReference type="Gene3D" id="3.40.50.2000">
    <property type="entry name" value="Glycogen Phosphorylase B"/>
    <property type="match status" value="1"/>
</dbReference>
<dbReference type="Proteomes" id="UP000626092">
    <property type="component" value="Unassembled WGS sequence"/>
</dbReference>
<gene>
    <name evidence="2" type="ORF">RHSIM_Rhsim08G0129900</name>
</gene>
<dbReference type="InterPro" id="IPR007235">
    <property type="entry name" value="Glyco_trans_28_C"/>
</dbReference>
<evidence type="ECO:0000259" key="1">
    <source>
        <dbReference type="Pfam" id="PF04101"/>
    </source>
</evidence>
<evidence type="ECO:0000313" key="3">
    <source>
        <dbReference type="Proteomes" id="UP000626092"/>
    </source>
</evidence>
<protein>
    <recommendedName>
        <fullName evidence="1">Glycosyl transferase family 28 C-terminal domain-containing protein</fullName>
    </recommendedName>
</protein>
<proteinExistence type="predicted"/>
<dbReference type="EMBL" id="WJXA01000008">
    <property type="protein sequence ID" value="KAF7135618.1"/>
    <property type="molecule type" value="Genomic_DNA"/>
</dbReference>
<comment type="caution">
    <text evidence="2">The sequence shown here is derived from an EMBL/GenBank/DDBJ whole genome shotgun (WGS) entry which is preliminary data.</text>
</comment>
<reference evidence="2" key="1">
    <citation type="submission" date="2019-11" db="EMBL/GenBank/DDBJ databases">
        <authorList>
            <person name="Liu Y."/>
            <person name="Hou J."/>
            <person name="Li T.-Q."/>
            <person name="Guan C.-H."/>
            <person name="Wu X."/>
            <person name="Wu H.-Z."/>
            <person name="Ling F."/>
            <person name="Zhang R."/>
            <person name="Shi X.-G."/>
            <person name="Ren J.-P."/>
            <person name="Chen E.-F."/>
            <person name="Sun J.-M."/>
        </authorList>
    </citation>
    <scope>NUCLEOTIDE SEQUENCE</scope>
    <source>
        <strain evidence="2">Adult_tree_wgs_1</strain>
        <tissue evidence="2">Leaves</tissue>
    </source>
</reference>
<dbReference type="GO" id="GO:0016758">
    <property type="term" value="F:hexosyltransferase activity"/>
    <property type="evidence" value="ECO:0007669"/>
    <property type="project" value="InterPro"/>
</dbReference>
<keyword evidence="3" id="KW-1185">Reference proteome</keyword>
<accession>A0A834GIM7</accession>
<dbReference type="AlphaFoldDB" id="A0A834GIM7"/>
<dbReference type="Pfam" id="PF04101">
    <property type="entry name" value="Glyco_tran_28_C"/>
    <property type="match status" value="1"/>
</dbReference>
<feature type="domain" description="Glycosyl transferase family 28 C-terminal" evidence="1">
    <location>
        <begin position="18"/>
        <end position="69"/>
    </location>
</feature>
<name>A0A834GIM7_RHOSS</name>
<sequence length="193" mass="21554">MRQSFSVRRVRLSGARQIPSPNVAEGHQLKNASLLADLAGSKVITEDELDSTTLGTAIEKILGMSNQLKDLEVDEINIGVSEDGIILLAMLDASLVFMRATGWMLVTSDCPRRACAIDSDEAAEMEERNSDFERSKLRWSFDYTSDFELYSPFAEGAQRTLSSSFASGRDLSYILYCIYTYYLQIPSGFQYAQ</sequence>
<organism evidence="2 3">
    <name type="scientific">Rhododendron simsii</name>
    <name type="common">Sims's rhododendron</name>
    <dbReference type="NCBI Taxonomy" id="118357"/>
    <lineage>
        <taxon>Eukaryota</taxon>
        <taxon>Viridiplantae</taxon>
        <taxon>Streptophyta</taxon>
        <taxon>Embryophyta</taxon>
        <taxon>Tracheophyta</taxon>
        <taxon>Spermatophyta</taxon>
        <taxon>Magnoliopsida</taxon>
        <taxon>eudicotyledons</taxon>
        <taxon>Gunneridae</taxon>
        <taxon>Pentapetalae</taxon>
        <taxon>asterids</taxon>
        <taxon>Ericales</taxon>
        <taxon>Ericaceae</taxon>
        <taxon>Ericoideae</taxon>
        <taxon>Rhodoreae</taxon>
        <taxon>Rhododendron</taxon>
    </lineage>
</organism>